<accession>A0A6C0DMG2</accession>
<dbReference type="AlphaFoldDB" id="A0A6C0DMG2"/>
<name>A0A6C0DMG2_9ZZZZ</name>
<sequence>MEQYSLWQQNNMKRVLIDTRITVHGSKIYQEDIPIELHIKVLELNYGPVLDFEVTASMKFTNLVEWSDHPLMCSKEYMEGNTVANIIEDTPLIRAMLEELSNGPKRKLHTTTDCTYKARLIKAIASFWS</sequence>
<dbReference type="EMBL" id="MN739626">
    <property type="protein sequence ID" value="QHT16755.1"/>
    <property type="molecule type" value="Genomic_DNA"/>
</dbReference>
<evidence type="ECO:0000313" key="1">
    <source>
        <dbReference type="EMBL" id="QHT16755.1"/>
    </source>
</evidence>
<proteinExistence type="predicted"/>
<organism evidence="1">
    <name type="scientific">viral metagenome</name>
    <dbReference type="NCBI Taxonomy" id="1070528"/>
    <lineage>
        <taxon>unclassified sequences</taxon>
        <taxon>metagenomes</taxon>
        <taxon>organismal metagenomes</taxon>
    </lineage>
</organism>
<reference evidence="1" key="1">
    <citation type="journal article" date="2020" name="Nature">
        <title>Giant virus diversity and host interactions through global metagenomics.</title>
        <authorList>
            <person name="Schulz F."/>
            <person name="Roux S."/>
            <person name="Paez-Espino D."/>
            <person name="Jungbluth S."/>
            <person name="Walsh D.A."/>
            <person name="Denef V.J."/>
            <person name="McMahon K.D."/>
            <person name="Konstantinidis K.T."/>
            <person name="Eloe-Fadrosh E.A."/>
            <person name="Kyrpides N.C."/>
            <person name="Woyke T."/>
        </authorList>
    </citation>
    <scope>NUCLEOTIDE SEQUENCE</scope>
    <source>
        <strain evidence="1">GVMAG-M-3300023174-189</strain>
    </source>
</reference>
<protein>
    <submittedName>
        <fullName evidence="1">Uncharacterized protein</fullName>
    </submittedName>
</protein>